<reference evidence="2 3" key="1">
    <citation type="submission" date="2017-05" db="EMBL/GenBank/DDBJ databases">
        <title>Biotechnological potential of actinobacteria isolated from South African environments.</title>
        <authorList>
            <person name="Le Roes-Hill M."/>
            <person name="Prins A."/>
            <person name="Durrell K.A."/>
        </authorList>
    </citation>
    <scope>NUCLEOTIDE SEQUENCE [LARGE SCALE GENOMIC DNA]</scope>
    <source>
        <strain evidence="2">M26</strain>
    </source>
</reference>
<dbReference type="Proteomes" id="UP000194761">
    <property type="component" value="Unassembled WGS sequence"/>
</dbReference>
<dbReference type="EMBL" id="NGFP01000105">
    <property type="protein sequence ID" value="OUC94457.1"/>
    <property type="molecule type" value="Genomic_DNA"/>
</dbReference>
<dbReference type="AlphaFoldDB" id="A0A243RI24"/>
<accession>A0A243RI24</accession>
<evidence type="ECO:0008006" key="4">
    <source>
        <dbReference type="Google" id="ProtNLM"/>
    </source>
</evidence>
<dbReference type="Gene3D" id="2.130.10.10">
    <property type="entry name" value="YVTN repeat-like/Quinoprotein amine dehydrogenase"/>
    <property type="match status" value="1"/>
</dbReference>
<dbReference type="SUPFAM" id="SSF75011">
    <property type="entry name" value="3-carboxy-cis,cis-mucoante lactonizing enzyme"/>
    <property type="match status" value="1"/>
</dbReference>
<evidence type="ECO:0000313" key="3">
    <source>
        <dbReference type="Proteomes" id="UP000194761"/>
    </source>
</evidence>
<keyword evidence="3" id="KW-1185">Reference proteome</keyword>
<feature type="chain" id="PRO_5039529781" description="Ig-like domain repeat protein" evidence="1">
    <location>
        <begin position="40"/>
        <end position="563"/>
    </location>
</feature>
<comment type="caution">
    <text evidence="2">The sequence shown here is derived from an EMBL/GenBank/DDBJ whole genome shotgun (WGS) entry which is preliminary data.</text>
</comment>
<organism evidence="2 3">
    <name type="scientific">Streptosporangium minutum</name>
    <dbReference type="NCBI Taxonomy" id="569862"/>
    <lineage>
        <taxon>Bacteria</taxon>
        <taxon>Bacillati</taxon>
        <taxon>Actinomycetota</taxon>
        <taxon>Actinomycetes</taxon>
        <taxon>Streptosporangiales</taxon>
        <taxon>Streptosporangiaceae</taxon>
        <taxon>Streptosporangium</taxon>
    </lineage>
</organism>
<dbReference type="RefSeq" id="WP_086575529.1">
    <property type="nucleotide sequence ID" value="NZ_NGFP01000105.1"/>
</dbReference>
<keyword evidence="1" id="KW-0732">Signal</keyword>
<evidence type="ECO:0000313" key="2">
    <source>
        <dbReference type="EMBL" id="OUC94457.1"/>
    </source>
</evidence>
<dbReference type="InterPro" id="IPR015943">
    <property type="entry name" value="WD40/YVTN_repeat-like_dom_sf"/>
</dbReference>
<gene>
    <name evidence="2" type="ORF">CA984_22370</name>
</gene>
<dbReference type="InterPro" id="IPR017868">
    <property type="entry name" value="Filamin/ABP280_repeat-like"/>
</dbReference>
<protein>
    <recommendedName>
        <fullName evidence="4">Ig-like domain repeat protein</fullName>
    </recommendedName>
</protein>
<proteinExistence type="predicted"/>
<dbReference type="PROSITE" id="PS50194">
    <property type="entry name" value="FILAMIN_REPEAT"/>
    <property type="match status" value="1"/>
</dbReference>
<sequence length="563" mass="57841">MRPPTSARAPLSRRLVAWTGTLLLAAALLVTHAPTAATAAAAATVTDLGVTGKGGDVVARSSKVFVAAGDQIVVASIDGKVINMIPGLSGAVALASPETGRKVYAALRDSHEVIEIDTTTLAITKRIDLTAYPCPSSLAQAYDRLWIGFGCGEAGEGGVLGLIPAAATPTPVRVGPATTQAPLVAVAGNTLVAGEPGASPATVKVYDISTTPATSRGEIRGEANELPALRDLALAEYGSAALSALDDTRRFDAWDTTALTQGRAYDSSGFGEHGLPTAVAASPNGAYVVGGWNSSTGDAAELVVYDATTAEVIYTAAHQGKAVVAGSIEFYGTLTFAVLKEPGTGRMHLWRLPPSPYHSSTLTLTAPSKVTALKQSTLSGRLTLSSGLPPGVQTLELYRWLPDGTSRPFQEISTAADGTYQFTDAPPSVGAFKYQVYWPGNSWFRGSGSSVTVTVASYEPALTVTGPATGNVGERLDFSGTFGADGIAFPRTIITVSRKVVGPDGAVTSKGLVKLVPAADGSFSFSDTPTTAGEHTYTVNLLGNSTIESASTTHVVTVLQPSA</sequence>
<name>A0A243RI24_9ACTN</name>
<feature type="signal peptide" evidence="1">
    <location>
        <begin position="1"/>
        <end position="39"/>
    </location>
</feature>
<evidence type="ECO:0000256" key="1">
    <source>
        <dbReference type="SAM" id="SignalP"/>
    </source>
</evidence>